<dbReference type="Pfam" id="PF07110">
    <property type="entry name" value="EthD"/>
    <property type="match status" value="1"/>
</dbReference>
<evidence type="ECO:0000259" key="1">
    <source>
        <dbReference type="Pfam" id="PF07110"/>
    </source>
</evidence>
<protein>
    <submittedName>
        <fullName evidence="2">EthD family reductase</fullName>
    </submittedName>
</protein>
<reference evidence="3" key="1">
    <citation type="journal article" date="2019" name="Int. J. Syst. Evol. Microbiol.">
        <title>The Global Catalogue of Microorganisms (GCM) 10K type strain sequencing project: providing services to taxonomists for standard genome sequencing and annotation.</title>
        <authorList>
            <consortium name="The Broad Institute Genomics Platform"/>
            <consortium name="The Broad Institute Genome Sequencing Center for Infectious Disease"/>
            <person name="Wu L."/>
            <person name="Ma J."/>
        </authorList>
    </citation>
    <scope>NUCLEOTIDE SEQUENCE [LARGE SCALE GENOMIC DNA]</scope>
    <source>
        <strain evidence="3">CCUG 61889</strain>
    </source>
</reference>
<evidence type="ECO:0000313" key="2">
    <source>
        <dbReference type="EMBL" id="MFC3885447.1"/>
    </source>
</evidence>
<dbReference type="EMBL" id="JBHRZT010000072">
    <property type="protein sequence ID" value="MFC3885447.1"/>
    <property type="molecule type" value="Genomic_DNA"/>
</dbReference>
<keyword evidence="3" id="KW-1185">Reference proteome</keyword>
<evidence type="ECO:0000313" key="3">
    <source>
        <dbReference type="Proteomes" id="UP001595752"/>
    </source>
</evidence>
<proteinExistence type="predicted"/>
<feature type="domain" description="EthD" evidence="1">
    <location>
        <begin position="11"/>
        <end position="87"/>
    </location>
</feature>
<dbReference type="NCBIfam" id="TIGR02118">
    <property type="entry name" value="EthD family reductase"/>
    <property type="match status" value="1"/>
</dbReference>
<sequence length="100" mass="11540">MAKIIILYEQPKDKEGFEKHYFDVHVPLGKKIPHIKSESIQRVIQSQNTSLNLYLMTELGFENMDTLHQALASPEGRAAEDDGKNLMEYLYHPPIIMIVE</sequence>
<dbReference type="SUPFAM" id="SSF54909">
    <property type="entry name" value="Dimeric alpha+beta barrel"/>
    <property type="match status" value="1"/>
</dbReference>
<dbReference type="Gene3D" id="3.30.70.100">
    <property type="match status" value="1"/>
</dbReference>
<dbReference type="InterPro" id="IPR011008">
    <property type="entry name" value="Dimeric_a/b-barrel"/>
</dbReference>
<dbReference type="RefSeq" id="WP_377917864.1">
    <property type="nucleotide sequence ID" value="NZ_JBHRZT010000072.1"/>
</dbReference>
<dbReference type="Proteomes" id="UP001595752">
    <property type="component" value="Unassembled WGS sequence"/>
</dbReference>
<organism evidence="2 3">
    <name type="scientific">Bacillus songklensis</name>
    <dbReference type="NCBI Taxonomy" id="1069116"/>
    <lineage>
        <taxon>Bacteria</taxon>
        <taxon>Bacillati</taxon>
        <taxon>Bacillota</taxon>
        <taxon>Bacilli</taxon>
        <taxon>Bacillales</taxon>
        <taxon>Bacillaceae</taxon>
        <taxon>Bacillus</taxon>
    </lineage>
</organism>
<gene>
    <name evidence="2" type="ORF">ACFOU2_18965</name>
</gene>
<name>A0ABV8B8F5_9BACI</name>
<comment type="caution">
    <text evidence="2">The sequence shown here is derived from an EMBL/GenBank/DDBJ whole genome shotgun (WGS) entry which is preliminary data.</text>
</comment>
<accession>A0ABV8B8F5</accession>
<dbReference type="InterPro" id="IPR009799">
    <property type="entry name" value="EthD_dom"/>
</dbReference>